<proteinExistence type="predicted"/>
<organism evidence="1 2">
    <name type="scientific">Massarina eburnea CBS 473.64</name>
    <dbReference type="NCBI Taxonomy" id="1395130"/>
    <lineage>
        <taxon>Eukaryota</taxon>
        <taxon>Fungi</taxon>
        <taxon>Dikarya</taxon>
        <taxon>Ascomycota</taxon>
        <taxon>Pezizomycotina</taxon>
        <taxon>Dothideomycetes</taxon>
        <taxon>Pleosporomycetidae</taxon>
        <taxon>Pleosporales</taxon>
        <taxon>Massarineae</taxon>
        <taxon>Massarinaceae</taxon>
        <taxon>Massarina</taxon>
    </lineage>
</organism>
<dbReference type="Proteomes" id="UP000799753">
    <property type="component" value="Unassembled WGS sequence"/>
</dbReference>
<name>A0A6A6RK68_9PLEO</name>
<accession>A0A6A6RK68</accession>
<reference evidence="1" key="1">
    <citation type="journal article" date="2020" name="Stud. Mycol.">
        <title>101 Dothideomycetes genomes: a test case for predicting lifestyles and emergence of pathogens.</title>
        <authorList>
            <person name="Haridas S."/>
            <person name="Albert R."/>
            <person name="Binder M."/>
            <person name="Bloem J."/>
            <person name="Labutti K."/>
            <person name="Salamov A."/>
            <person name="Andreopoulos B."/>
            <person name="Baker S."/>
            <person name="Barry K."/>
            <person name="Bills G."/>
            <person name="Bluhm B."/>
            <person name="Cannon C."/>
            <person name="Castanera R."/>
            <person name="Culley D."/>
            <person name="Daum C."/>
            <person name="Ezra D."/>
            <person name="Gonzalez J."/>
            <person name="Henrissat B."/>
            <person name="Kuo A."/>
            <person name="Liang C."/>
            <person name="Lipzen A."/>
            <person name="Lutzoni F."/>
            <person name="Magnuson J."/>
            <person name="Mondo S."/>
            <person name="Nolan M."/>
            <person name="Ohm R."/>
            <person name="Pangilinan J."/>
            <person name="Park H.-J."/>
            <person name="Ramirez L."/>
            <person name="Alfaro M."/>
            <person name="Sun H."/>
            <person name="Tritt A."/>
            <person name="Yoshinaga Y."/>
            <person name="Zwiers L.-H."/>
            <person name="Turgeon B."/>
            <person name="Goodwin S."/>
            <person name="Spatafora J."/>
            <person name="Crous P."/>
            <person name="Grigoriev I."/>
        </authorList>
    </citation>
    <scope>NUCLEOTIDE SEQUENCE</scope>
    <source>
        <strain evidence="1">CBS 473.64</strain>
    </source>
</reference>
<evidence type="ECO:0000313" key="2">
    <source>
        <dbReference type="Proteomes" id="UP000799753"/>
    </source>
</evidence>
<gene>
    <name evidence="1" type="ORF">P280DRAFT_193898</name>
</gene>
<dbReference type="AlphaFoldDB" id="A0A6A6RK68"/>
<protein>
    <submittedName>
        <fullName evidence="1">Uncharacterized protein</fullName>
    </submittedName>
</protein>
<dbReference type="EMBL" id="MU006806">
    <property type="protein sequence ID" value="KAF2635546.1"/>
    <property type="molecule type" value="Genomic_DNA"/>
</dbReference>
<sequence length="157" mass="17439">MSLLRDIHLQHTPPTHTHTLSLSQRATKIAMQTSPWTNHLFQYYQNPLHTRGKYRIMCCQSHAYNMSCSYARGVPHPPILPTFRCLPMVLELAAGRLRGSFMLVPRASAPASRVVGLRWVSGGIYLSWIRLSAAGLCAEGFALGALVMDGGHGRKEL</sequence>
<keyword evidence="2" id="KW-1185">Reference proteome</keyword>
<evidence type="ECO:0000313" key="1">
    <source>
        <dbReference type="EMBL" id="KAF2635546.1"/>
    </source>
</evidence>